<proteinExistence type="inferred from homology"/>
<evidence type="ECO:0000313" key="4">
    <source>
        <dbReference type="Proteomes" id="UP001497457"/>
    </source>
</evidence>
<keyword evidence="4" id="KW-1185">Reference proteome</keyword>
<dbReference type="FunFam" id="3.40.50.2000:FF:000040">
    <property type="entry name" value="UDP-glycosyltransferase 76C1"/>
    <property type="match status" value="1"/>
</dbReference>
<dbReference type="Proteomes" id="UP001497457">
    <property type="component" value="Chromosome 7b"/>
</dbReference>
<gene>
    <name evidence="3" type="ORF">URODEC1_LOCUS107608</name>
</gene>
<dbReference type="SUPFAM" id="SSF53756">
    <property type="entry name" value="UDP-Glycosyltransferase/glycogen phosphorylase"/>
    <property type="match status" value="1"/>
</dbReference>
<name>A0ABC9FQ15_9POAL</name>
<dbReference type="AlphaFoldDB" id="A0ABC9FQ15"/>
<reference evidence="3" key="1">
    <citation type="submission" date="2024-10" db="EMBL/GenBank/DDBJ databases">
        <authorList>
            <person name="Ryan C."/>
        </authorList>
    </citation>
    <scope>NUCLEOTIDE SEQUENCE [LARGE SCALE GENOMIC DNA]</scope>
</reference>
<dbReference type="PANTHER" id="PTHR11926:SF1376">
    <property type="entry name" value="UDP-GLYCOSYLTRANSFERASES DOMAIN-CONTAINING PROTEIN"/>
    <property type="match status" value="1"/>
</dbReference>
<dbReference type="EMBL" id="OZ075117">
    <property type="protein sequence ID" value="CAL5079420.1"/>
    <property type="molecule type" value="Genomic_DNA"/>
</dbReference>
<dbReference type="CDD" id="cd03784">
    <property type="entry name" value="GT1_Gtf-like"/>
    <property type="match status" value="1"/>
</dbReference>
<dbReference type="Gene3D" id="3.40.50.2000">
    <property type="entry name" value="Glycogen Phosphorylase B"/>
    <property type="match status" value="2"/>
</dbReference>
<dbReference type="InterPro" id="IPR002213">
    <property type="entry name" value="UDP_glucos_trans"/>
</dbReference>
<dbReference type="PANTHER" id="PTHR11926">
    <property type="entry name" value="GLUCOSYL/GLUCURONOSYL TRANSFERASES"/>
    <property type="match status" value="1"/>
</dbReference>
<keyword evidence="2" id="KW-0808">Transferase</keyword>
<dbReference type="Pfam" id="PF00201">
    <property type="entry name" value="UDPGT"/>
    <property type="match status" value="1"/>
</dbReference>
<organism evidence="3 4">
    <name type="scientific">Urochloa decumbens</name>
    <dbReference type="NCBI Taxonomy" id="240449"/>
    <lineage>
        <taxon>Eukaryota</taxon>
        <taxon>Viridiplantae</taxon>
        <taxon>Streptophyta</taxon>
        <taxon>Embryophyta</taxon>
        <taxon>Tracheophyta</taxon>
        <taxon>Spermatophyta</taxon>
        <taxon>Magnoliopsida</taxon>
        <taxon>Liliopsida</taxon>
        <taxon>Poales</taxon>
        <taxon>Poaceae</taxon>
        <taxon>PACMAD clade</taxon>
        <taxon>Panicoideae</taxon>
        <taxon>Panicodae</taxon>
        <taxon>Paniceae</taxon>
        <taxon>Melinidinae</taxon>
        <taxon>Urochloa</taxon>
    </lineage>
</organism>
<accession>A0ABC9FQ15</accession>
<evidence type="ECO:0000256" key="1">
    <source>
        <dbReference type="ARBA" id="ARBA00009995"/>
    </source>
</evidence>
<evidence type="ECO:0000313" key="3">
    <source>
        <dbReference type="EMBL" id="CAL5079420.1"/>
    </source>
</evidence>
<evidence type="ECO:0000256" key="2">
    <source>
        <dbReference type="ARBA" id="ARBA00022679"/>
    </source>
</evidence>
<sequence>MGLVVDFVVHHMPTQLLAHKKHISVPNCPTSQSQHHTLPAAMAGRQEQQLSNGVRRRRRRVVLFSLPFQGHLNPTLKLAALLHAGGLAVTVLHTDFNAPDPARHHPELTFVPIHETPLPDAAVSPDSDILAKLLALNAACAAPFRDALASLLLCSGGHDDVACAVVDGQCYAAMRAAGELGVPVLALRTDSAAALRNMLAIPRLRDAGYCLPIKEERLDEPVPGLEPLRVRDLIRVDGCDAGELCSFVASVAGAVGAWVSGVVLNTFEAIEEPELAALRRELSLPAFAVGPLHMLFRRAPAPAEQGPHAPDRSCLAWLDARPPRSVLYVSLGSLACVGRGVFEEMAWGLAGSGVPFLWVVRPGFVTGAGASDGEEAPPPLPDGFEEEIKDRGKIVRWAPQREVLAHEAIGTFWTHCGWNSTLESVCEGVPMLVQPCFADQMVTARYVTHEWGVGMAVGEVVERGRVAQAVKKVMAGGDGAQMRERARHLKMQASDATGSAMDGLVQYIMSL</sequence>
<protein>
    <submittedName>
        <fullName evidence="3">Uncharacterized protein</fullName>
    </submittedName>
</protein>
<comment type="similarity">
    <text evidence="1">Belongs to the UDP-glycosyltransferase family.</text>
</comment>
<dbReference type="GO" id="GO:0035251">
    <property type="term" value="F:UDP-glucosyltransferase activity"/>
    <property type="evidence" value="ECO:0007669"/>
    <property type="project" value="UniProtKB-ARBA"/>
</dbReference>